<comment type="caution">
    <text evidence="2">The sequence shown here is derived from an EMBL/GenBank/DDBJ whole genome shotgun (WGS) entry which is preliminary data.</text>
</comment>
<gene>
    <name evidence="2" type="primary">larB</name>
    <name evidence="2" type="ORF">D1164_03690</name>
</gene>
<sequence>MGINELLENYKEGSLSLQETLFQLKEQGIEDLGFARIDSARQARTGIPEVIYTPGKTKEQVRQIAERMYKSGIDILATRASEEVFMHVREVVPEVTFNKMARTIVFHHHSNREETKDYIAIVAAGTSDLPVAEEAAETARFLGNKVERIYDVGVAGIHRLFSKIEGIREARVIIVVAGMEGALPSVVGGLVNKPVIAVPTSVGYGANLGGITALLAMLNSCAAGISVVNIDNGFGAACQASLINQLK</sequence>
<reference evidence="2 3" key="1">
    <citation type="journal article" date="2015" name="Int. J. Syst. Evol. Microbiol.">
        <title>Mariniphaga sediminis sp. nov., isolated from coastal sediment.</title>
        <authorList>
            <person name="Wang F.Q."/>
            <person name="Shen Q.Y."/>
            <person name="Chen G.J."/>
            <person name="Du Z.J."/>
        </authorList>
    </citation>
    <scope>NUCLEOTIDE SEQUENCE [LARGE SCALE GENOMIC DNA]</scope>
    <source>
        <strain evidence="2 3">SY21</strain>
    </source>
</reference>
<dbReference type="RefSeq" id="WP_119348714.1">
    <property type="nucleotide sequence ID" value="NZ_QWET01000002.1"/>
</dbReference>
<dbReference type="Gene3D" id="3.40.50.1970">
    <property type="match status" value="1"/>
</dbReference>
<name>A0A399D8A1_9BACT</name>
<evidence type="ECO:0000313" key="2">
    <source>
        <dbReference type="EMBL" id="RIH66712.1"/>
    </source>
</evidence>
<dbReference type="SMART" id="SM01001">
    <property type="entry name" value="AIRC"/>
    <property type="match status" value="1"/>
</dbReference>
<dbReference type="PANTHER" id="PTHR43064">
    <property type="entry name" value="PHOSPHORIBOSYLAMINOIMIDAZOLE CARBOXYLASE-RELATED"/>
    <property type="match status" value="1"/>
</dbReference>
<dbReference type="SUPFAM" id="SSF52255">
    <property type="entry name" value="N5-CAIR mutase (phosphoribosylaminoimidazole carboxylase, PurE)"/>
    <property type="match status" value="1"/>
</dbReference>
<dbReference type="Pfam" id="PF00731">
    <property type="entry name" value="AIRC"/>
    <property type="match status" value="1"/>
</dbReference>
<feature type="domain" description="PurE" evidence="1">
    <location>
        <begin position="117"/>
        <end position="246"/>
    </location>
</feature>
<dbReference type="GO" id="GO:0016787">
    <property type="term" value="F:hydrolase activity"/>
    <property type="evidence" value="ECO:0007669"/>
    <property type="project" value="InterPro"/>
</dbReference>
<dbReference type="InterPro" id="IPR000031">
    <property type="entry name" value="PurE_dom"/>
</dbReference>
<evidence type="ECO:0000259" key="1">
    <source>
        <dbReference type="SMART" id="SM01001"/>
    </source>
</evidence>
<dbReference type="NCBIfam" id="NF033503">
    <property type="entry name" value="LarB"/>
    <property type="match status" value="1"/>
</dbReference>
<proteinExistence type="predicted"/>
<keyword evidence="3" id="KW-1185">Reference proteome</keyword>
<accession>A0A399D8A1</accession>
<protein>
    <submittedName>
        <fullName evidence="2">Nickel pincer cofactor biosynthesis protein LarB</fullName>
    </submittedName>
</protein>
<dbReference type="EMBL" id="QWET01000002">
    <property type="protein sequence ID" value="RIH66712.1"/>
    <property type="molecule type" value="Genomic_DNA"/>
</dbReference>
<dbReference type="OrthoDB" id="9782511at2"/>
<dbReference type="GO" id="GO:0006189">
    <property type="term" value="P:'de novo' IMP biosynthetic process"/>
    <property type="evidence" value="ECO:0007669"/>
    <property type="project" value="InterPro"/>
</dbReference>
<dbReference type="Proteomes" id="UP000266441">
    <property type="component" value="Unassembled WGS sequence"/>
</dbReference>
<evidence type="ECO:0000313" key="3">
    <source>
        <dbReference type="Proteomes" id="UP000266441"/>
    </source>
</evidence>
<dbReference type="InterPro" id="IPR039476">
    <property type="entry name" value="P2CMN_synthase_LarB"/>
</dbReference>
<dbReference type="AlphaFoldDB" id="A0A399D8A1"/>
<organism evidence="2 3">
    <name type="scientific">Mariniphaga sediminis</name>
    <dbReference type="NCBI Taxonomy" id="1628158"/>
    <lineage>
        <taxon>Bacteria</taxon>
        <taxon>Pseudomonadati</taxon>
        <taxon>Bacteroidota</taxon>
        <taxon>Bacteroidia</taxon>
        <taxon>Marinilabiliales</taxon>
        <taxon>Prolixibacteraceae</taxon>
        <taxon>Mariniphaga</taxon>
    </lineage>
</organism>
<dbReference type="PANTHER" id="PTHR43064:SF1">
    <property type="entry name" value="SLL1489 PROTEIN"/>
    <property type="match status" value="1"/>
</dbReference>